<keyword evidence="4" id="KW-1185">Reference proteome</keyword>
<feature type="transmembrane region" description="Helical" evidence="2">
    <location>
        <begin position="200"/>
        <end position="220"/>
    </location>
</feature>
<dbReference type="OrthoDB" id="5295335at2759"/>
<protein>
    <submittedName>
        <fullName evidence="3">Uncharacterized protein</fullName>
    </submittedName>
</protein>
<keyword evidence="2" id="KW-0812">Transmembrane</keyword>
<evidence type="ECO:0000256" key="2">
    <source>
        <dbReference type="SAM" id="Phobius"/>
    </source>
</evidence>
<evidence type="ECO:0000256" key="1">
    <source>
        <dbReference type="SAM" id="MobiDB-lite"/>
    </source>
</evidence>
<organism evidence="3 4">
    <name type="scientific">Hymenoscyphus fraxineus</name>
    <dbReference type="NCBI Taxonomy" id="746836"/>
    <lineage>
        <taxon>Eukaryota</taxon>
        <taxon>Fungi</taxon>
        <taxon>Dikarya</taxon>
        <taxon>Ascomycota</taxon>
        <taxon>Pezizomycotina</taxon>
        <taxon>Leotiomycetes</taxon>
        <taxon>Helotiales</taxon>
        <taxon>Helotiaceae</taxon>
        <taxon>Hymenoscyphus</taxon>
    </lineage>
</organism>
<feature type="transmembrane region" description="Helical" evidence="2">
    <location>
        <begin position="283"/>
        <end position="302"/>
    </location>
</feature>
<feature type="compositionally biased region" description="Polar residues" evidence="1">
    <location>
        <begin position="124"/>
        <end position="133"/>
    </location>
</feature>
<dbReference type="AlphaFoldDB" id="A0A9N9PI17"/>
<evidence type="ECO:0000313" key="3">
    <source>
        <dbReference type="EMBL" id="CAG8953824.1"/>
    </source>
</evidence>
<feature type="transmembrane region" description="Helical" evidence="2">
    <location>
        <begin position="173"/>
        <end position="194"/>
    </location>
</feature>
<gene>
    <name evidence="3" type="ORF">HYFRA_00006716</name>
</gene>
<accession>A0A9N9PI17</accession>
<dbReference type="EMBL" id="CAJVRL010000052">
    <property type="protein sequence ID" value="CAG8953824.1"/>
    <property type="molecule type" value="Genomic_DNA"/>
</dbReference>
<comment type="caution">
    <text evidence="3">The sequence shown here is derived from an EMBL/GenBank/DDBJ whole genome shotgun (WGS) entry which is preliminary data.</text>
</comment>
<name>A0A9N9PI17_9HELO</name>
<feature type="region of interest" description="Disordered" evidence="1">
    <location>
        <begin position="120"/>
        <end position="142"/>
    </location>
</feature>
<dbReference type="Proteomes" id="UP000696280">
    <property type="component" value="Unassembled WGS sequence"/>
</dbReference>
<proteinExistence type="predicted"/>
<evidence type="ECO:0000313" key="4">
    <source>
        <dbReference type="Proteomes" id="UP000696280"/>
    </source>
</evidence>
<keyword evidence="2" id="KW-0472">Membrane</keyword>
<sequence length="408" mass="45532">MTAVSGAIGSVIGYLGGEVAEISTFERLLWPQRFYNHLGIWGTLKVAVLLPMGGPIHGAALKTLDIFRDNGLYSNYYQGHLLGTAFYADSKLKYYCRSGPEPSRLQEARNSFWTTVLSHVRPHSSPTTDAENSQPKESRPQRARQIVYHLEISNDSTDKSDIRPITVQEHMTTWEVCLGLMTSEAVAIGLAIYVLTAESLIWLGIYLCVPLLLKLGALALSVQRESFAEPGILGSLPVTDLYEIETNEKDFMIIEGPKSIVEQFFLHYGHPKRSRGREIASMLLVYWFVLYFPAGLIGLLWMKPVIQYLWLGYQVYCITAMHVTRALGLGTIGRTEEHLAKLLQQTKQVRLMDRNGQSILASLHWTIVSSAREGKEAVEKIINCHKAYRANLASNLEADTVSIAGNGS</sequence>
<keyword evidence="2" id="KW-1133">Transmembrane helix</keyword>
<reference evidence="3" key="1">
    <citation type="submission" date="2021-07" db="EMBL/GenBank/DDBJ databases">
        <authorList>
            <person name="Durling M."/>
        </authorList>
    </citation>
    <scope>NUCLEOTIDE SEQUENCE</scope>
</reference>